<keyword evidence="1" id="KW-1133">Transmembrane helix</keyword>
<evidence type="ECO:0000313" key="2">
    <source>
        <dbReference type="EMBL" id="VTS16191.1"/>
    </source>
</evidence>
<dbReference type="AlphaFoldDB" id="A0A4U9XU53"/>
<feature type="transmembrane region" description="Helical" evidence="1">
    <location>
        <begin position="30"/>
        <end position="51"/>
    </location>
</feature>
<keyword evidence="1" id="KW-0472">Membrane</keyword>
<protein>
    <submittedName>
        <fullName evidence="2">Uncharacterized protein</fullName>
    </submittedName>
</protein>
<sequence length="55" mass="6562">MSPLIIFNISFAFVFYPMFISNYHKREPYLLDLFLFVINALASMYTIFNYLGLLK</sequence>
<reference evidence="2 3" key="1">
    <citation type="submission" date="2019-05" db="EMBL/GenBank/DDBJ databases">
        <authorList>
            <consortium name="Pathogen Informatics"/>
        </authorList>
    </citation>
    <scope>NUCLEOTIDE SEQUENCE [LARGE SCALE GENOMIC DNA]</scope>
    <source>
        <strain evidence="2 3">NCTC5386</strain>
    </source>
</reference>
<name>A0A4U9XU53_9STRE</name>
<feature type="transmembrane region" description="Helical" evidence="1">
    <location>
        <begin position="6"/>
        <end position="23"/>
    </location>
</feature>
<keyword evidence="1" id="KW-0812">Transmembrane</keyword>
<evidence type="ECO:0000313" key="3">
    <source>
        <dbReference type="Proteomes" id="UP000394068"/>
    </source>
</evidence>
<dbReference type="EMBL" id="CABEHT010000001">
    <property type="protein sequence ID" value="VTS16191.1"/>
    <property type="molecule type" value="Genomic_DNA"/>
</dbReference>
<dbReference type="Proteomes" id="UP000394068">
    <property type="component" value="Unassembled WGS sequence"/>
</dbReference>
<evidence type="ECO:0000256" key="1">
    <source>
        <dbReference type="SAM" id="Phobius"/>
    </source>
</evidence>
<proteinExistence type="predicted"/>
<gene>
    <name evidence="2" type="ORF">NCTC5386_01448</name>
</gene>
<organism evidence="2 3">
    <name type="scientific">Streptococcus pseudoporcinus</name>
    <dbReference type="NCBI Taxonomy" id="361101"/>
    <lineage>
        <taxon>Bacteria</taxon>
        <taxon>Bacillati</taxon>
        <taxon>Bacillota</taxon>
        <taxon>Bacilli</taxon>
        <taxon>Lactobacillales</taxon>
        <taxon>Streptococcaceae</taxon>
        <taxon>Streptococcus</taxon>
    </lineage>
</organism>
<accession>A0A4U9XU53</accession>